<dbReference type="Proteomes" id="UP001627154">
    <property type="component" value="Unassembled WGS sequence"/>
</dbReference>
<comment type="similarity">
    <text evidence="1">Belongs to the protein kinase superfamily. AGC Ser/Thr protein kinase family. S6 kinase subfamily.</text>
</comment>
<dbReference type="EMBL" id="JBJJXI010000135">
    <property type="protein sequence ID" value="KAL3388230.1"/>
    <property type="molecule type" value="Genomic_DNA"/>
</dbReference>
<organism evidence="14 15">
    <name type="scientific">Trichogramma kaykai</name>
    <dbReference type="NCBI Taxonomy" id="54128"/>
    <lineage>
        <taxon>Eukaryota</taxon>
        <taxon>Metazoa</taxon>
        <taxon>Ecdysozoa</taxon>
        <taxon>Arthropoda</taxon>
        <taxon>Hexapoda</taxon>
        <taxon>Insecta</taxon>
        <taxon>Pterygota</taxon>
        <taxon>Neoptera</taxon>
        <taxon>Endopterygota</taxon>
        <taxon>Hymenoptera</taxon>
        <taxon>Apocrita</taxon>
        <taxon>Proctotrupomorpha</taxon>
        <taxon>Chalcidoidea</taxon>
        <taxon>Trichogrammatidae</taxon>
        <taxon>Trichogramma</taxon>
    </lineage>
</organism>
<name>A0ABD2W6Q8_9HYME</name>
<evidence type="ECO:0000313" key="15">
    <source>
        <dbReference type="Proteomes" id="UP001627154"/>
    </source>
</evidence>
<comment type="catalytic activity">
    <reaction evidence="10">
        <text>L-seryl-[protein] + ATP = O-phospho-L-seryl-[protein] + ADP + H(+)</text>
        <dbReference type="Rhea" id="RHEA:17989"/>
        <dbReference type="Rhea" id="RHEA-COMP:9863"/>
        <dbReference type="Rhea" id="RHEA-COMP:11604"/>
        <dbReference type="ChEBI" id="CHEBI:15378"/>
        <dbReference type="ChEBI" id="CHEBI:29999"/>
        <dbReference type="ChEBI" id="CHEBI:30616"/>
        <dbReference type="ChEBI" id="CHEBI:83421"/>
        <dbReference type="ChEBI" id="CHEBI:456216"/>
        <dbReference type="EC" id="2.7.11.1"/>
    </reaction>
</comment>
<gene>
    <name evidence="14" type="ORF">TKK_016655</name>
</gene>
<accession>A0ABD2W6Q8</accession>
<dbReference type="PROSITE" id="PS00108">
    <property type="entry name" value="PROTEIN_KINASE_ST"/>
    <property type="match status" value="1"/>
</dbReference>
<dbReference type="Gene3D" id="3.30.200.20">
    <property type="entry name" value="Phosphorylase Kinase, domain 1"/>
    <property type="match status" value="1"/>
</dbReference>
<dbReference type="FunFam" id="1.10.510.10:FF:000048">
    <property type="entry name" value="Protein kinase C"/>
    <property type="match status" value="1"/>
</dbReference>
<dbReference type="PROSITE" id="PS50011">
    <property type="entry name" value="PROTEIN_KINASE_DOM"/>
    <property type="match status" value="1"/>
</dbReference>
<dbReference type="GO" id="GO:0005524">
    <property type="term" value="F:ATP binding"/>
    <property type="evidence" value="ECO:0007669"/>
    <property type="project" value="UniProtKB-UniRule"/>
</dbReference>
<dbReference type="GO" id="GO:0004674">
    <property type="term" value="F:protein serine/threonine kinase activity"/>
    <property type="evidence" value="ECO:0007669"/>
    <property type="project" value="UniProtKB-KW"/>
</dbReference>
<evidence type="ECO:0000313" key="14">
    <source>
        <dbReference type="EMBL" id="KAL3388230.1"/>
    </source>
</evidence>
<evidence type="ECO:0000256" key="4">
    <source>
        <dbReference type="ARBA" id="ARBA00022553"/>
    </source>
</evidence>
<proteinExistence type="inferred from homology"/>
<evidence type="ECO:0000256" key="8">
    <source>
        <dbReference type="ARBA" id="ARBA00022840"/>
    </source>
</evidence>
<dbReference type="PANTHER" id="PTHR24351">
    <property type="entry name" value="RIBOSOMAL PROTEIN S6 KINASE"/>
    <property type="match status" value="1"/>
</dbReference>
<keyword evidence="6 11" id="KW-0547">Nucleotide-binding</keyword>
<evidence type="ECO:0000256" key="3">
    <source>
        <dbReference type="ARBA" id="ARBA00022527"/>
    </source>
</evidence>
<dbReference type="AlphaFoldDB" id="A0ABD2W6Q8"/>
<feature type="binding site" evidence="11">
    <location>
        <position position="108"/>
    </location>
    <ligand>
        <name>ATP</name>
        <dbReference type="ChEBI" id="CHEBI:30616"/>
    </ligand>
</feature>
<evidence type="ECO:0000256" key="12">
    <source>
        <dbReference type="RuleBase" id="RU000304"/>
    </source>
</evidence>
<evidence type="ECO:0000256" key="2">
    <source>
        <dbReference type="ARBA" id="ARBA00012513"/>
    </source>
</evidence>
<keyword evidence="5" id="KW-0808">Transferase</keyword>
<keyword evidence="7" id="KW-0418">Kinase</keyword>
<dbReference type="SUPFAM" id="SSF56112">
    <property type="entry name" value="Protein kinase-like (PK-like)"/>
    <property type="match status" value="1"/>
</dbReference>
<dbReference type="Gene3D" id="1.10.510.10">
    <property type="entry name" value="Transferase(Phosphotransferase) domain 1"/>
    <property type="match status" value="1"/>
</dbReference>
<evidence type="ECO:0000256" key="5">
    <source>
        <dbReference type="ARBA" id="ARBA00022679"/>
    </source>
</evidence>
<reference evidence="14 15" key="1">
    <citation type="journal article" date="2024" name="bioRxiv">
        <title>A reference genome for Trichogramma kaykai: A tiny desert-dwelling parasitoid wasp with competing sex-ratio distorters.</title>
        <authorList>
            <person name="Culotta J."/>
            <person name="Lindsey A.R."/>
        </authorList>
    </citation>
    <scope>NUCLEOTIDE SEQUENCE [LARGE SCALE GENOMIC DNA]</scope>
    <source>
        <strain evidence="14 15">KSX58</strain>
    </source>
</reference>
<dbReference type="Pfam" id="PF00069">
    <property type="entry name" value="Pkinase"/>
    <property type="match status" value="1"/>
</dbReference>
<dbReference type="EC" id="2.7.11.1" evidence="2"/>
<keyword evidence="15" id="KW-1185">Reference proteome</keyword>
<evidence type="ECO:0000256" key="10">
    <source>
        <dbReference type="ARBA" id="ARBA00048679"/>
    </source>
</evidence>
<dbReference type="SMART" id="SM00220">
    <property type="entry name" value="S_TKc"/>
    <property type="match status" value="1"/>
</dbReference>
<keyword evidence="3 12" id="KW-0723">Serine/threonine-protein kinase</keyword>
<dbReference type="InterPro" id="IPR000719">
    <property type="entry name" value="Prot_kinase_dom"/>
</dbReference>
<evidence type="ECO:0000256" key="7">
    <source>
        <dbReference type="ARBA" id="ARBA00022777"/>
    </source>
</evidence>
<comment type="catalytic activity">
    <reaction evidence="9">
        <text>L-threonyl-[protein] + ATP = O-phospho-L-threonyl-[protein] + ADP + H(+)</text>
        <dbReference type="Rhea" id="RHEA:46608"/>
        <dbReference type="Rhea" id="RHEA-COMP:11060"/>
        <dbReference type="Rhea" id="RHEA-COMP:11605"/>
        <dbReference type="ChEBI" id="CHEBI:15378"/>
        <dbReference type="ChEBI" id="CHEBI:30013"/>
        <dbReference type="ChEBI" id="CHEBI:30616"/>
        <dbReference type="ChEBI" id="CHEBI:61977"/>
        <dbReference type="ChEBI" id="CHEBI:456216"/>
        <dbReference type="EC" id="2.7.11.1"/>
    </reaction>
</comment>
<dbReference type="InterPro" id="IPR017441">
    <property type="entry name" value="Protein_kinase_ATP_BS"/>
</dbReference>
<dbReference type="InterPro" id="IPR011009">
    <property type="entry name" value="Kinase-like_dom_sf"/>
</dbReference>
<evidence type="ECO:0000256" key="6">
    <source>
        <dbReference type="ARBA" id="ARBA00022741"/>
    </source>
</evidence>
<dbReference type="InterPro" id="IPR008271">
    <property type="entry name" value="Ser/Thr_kinase_AS"/>
</dbReference>
<comment type="caution">
    <text evidence="14">The sequence shown here is derived from an EMBL/GenBank/DDBJ whole genome shotgun (WGS) entry which is preliminary data.</text>
</comment>
<keyword evidence="4" id="KW-0597">Phosphoprotein</keyword>
<evidence type="ECO:0000259" key="13">
    <source>
        <dbReference type="PROSITE" id="PS50011"/>
    </source>
</evidence>
<evidence type="ECO:0000256" key="9">
    <source>
        <dbReference type="ARBA" id="ARBA00047899"/>
    </source>
</evidence>
<feature type="domain" description="Protein kinase" evidence="13">
    <location>
        <begin position="76"/>
        <end position="315"/>
    </location>
</feature>
<dbReference type="FunFam" id="3.30.200.20:FF:000686">
    <property type="entry name" value="Ribosomal protein S6 kinase"/>
    <property type="match status" value="1"/>
</dbReference>
<keyword evidence="8 11" id="KW-0067">ATP-binding</keyword>
<sequence length="315" mass="36137">MAEMFAFEADDEEVTIISDDSDMECSVITQQVYSHCHGPPYKEDENSGDYEVIDISDDSCMSSFNPNHQKLTRDDFEFCKVIGLGGYGKVYQARKKTGTDRGTLCAMKVLKKAKIIRSLKETAHTKTERNILQDIKHPFIVELLYAFQTEGRLYLGLEYMCGGELFSYMNKERMLYEDSARFYISEIVLAIEHLHSHGIVYRDLKPENILVGAQGHIKLCDFGLCKEHINGDAMTHTFCGTIDYMAPEILSQTGHERSVDWWSLGVMLYEMLTGYPPFKAENRKEALEKIMKLRLKFESFITNAAKDLIRKLLKV</sequence>
<dbReference type="PROSITE" id="PS00107">
    <property type="entry name" value="PROTEIN_KINASE_ATP"/>
    <property type="match status" value="1"/>
</dbReference>
<evidence type="ECO:0000256" key="1">
    <source>
        <dbReference type="ARBA" id="ARBA00009804"/>
    </source>
</evidence>
<protein>
    <recommendedName>
        <fullName evidence="2">non-specific serine/threonine protein kinase</fullName>
        <ecNumber evidence="2">2.7.11.1</ecNumber>
    </recommendedName>
</protein>
<evidence type="ECO:0000256" key="11">
    <source>
        <dbReference type="PROSITE-ProRule" id="PRU10141"/>
    </source>
</evidence>